<dbReference type="AlphaFoldDB" id="A0A4R6QTI7"/>
<reference evidence="2 3" key="1">
    <citation type="submission" date="2019-03" db="EMBL/GenBank/DDBJ databases">
        <title>Genomic Encyclopedia of Type Strains, Phase IV (KMG-IV): sequencing the most valuable type-strain genomes for metagenomic binning, comparative biology and taxonomic classification.</title>
        <authorList>
            <person name="Goeker M."/>
        </authorList>
    </citation>
    <scope>NUCLEOTIDE SEQUENCE [LARGE SCALE GENOMIC DNA]</scope>
    <source>
        <strain evidence="2 3">DSM 16998</strain>
    </source>
</reference>
<dbReference type="SUPFAM" id="SSF54523">
    <property type="entry name" value="Pili subunits"/>
    <property type="match status" value="1"/>
</dbReference>
<accession>A0A4R6QTI7</accession>
<comment type="caution">
    <text evidence="2">The sequence shown here is derived from an EMBL/GenBank/DDBJ whole genome shotgun (WGS) entry which is preliminary data.</text>
</comment>
<name>A0A4R6QTI7_9BURK</name>
<evidence type="ECO:0000256" key="1">
    <source>
        <dbReference type="SAM" id="Phobius"/>
    </source>
</evidence>
<protein>
    <submittedName>
        <fullName evidence="2">Prepilin-type N-terminal cleavage/methylation domain-containing protein</fullName>
    </submittedName>
</protein>
<dbReference type="PROSITE" id="PS00409">
    <property type="entry name" value="PROKAR_NTER_METHYL"/>
    <property type="match status" value="1"/>
</dbReference>
<dbReference type="RefSeq" id="WP_208114905.1">
    <property type="nucleotide sequence ID" value="NZ_SNXS01000001.1"/>
</dbReference>
<keyword evidence="1" id="KW-0472">Membrane</keyword>
<dbReference type="InterPro" id="IPR012902">
    <property type="entry name" value="N_methyl_site"/>
</dbReference>
<proteinExistence type="predicted"/>
<evidence type="ECO:0000313" key="3">
    <source>
        <dbReference type="Proteomes" id="UP000295361"/>
    </source>
</evidence>
<evidence type="ECO:0000313" key="2">
    <source>
        <dbReference type="EMBL" id="TDP74980.1"/>
    </source>
</evidence>
<dbReference type="InParanoid" id="A0A4R6QTI7"/>
<keyword evidence="1" id="KW-0812">Transmembrane</keyword>
<feature type="transmembrane region" description="Helical" evidence="1">
    <location>
        <begin position="16"/>
        <end position="39"/>
    </location>
</feature>
<dbReference type="NCBIfam" id="TIGR02532">
    <property type="entry name" value="IV_pilin_GFxxxE"/>
    <property type="match status" value="1"/>
</dbReference>
<dbReference type="EMBL" id="SNXS01000001">
    <property type="protein sequence ID" value="TDP74980.1"/>
    <property type="molecule type" value="Genomic_DNA"/>
</dbReference>
<dbReference type="Pfam" id="PF07963">
    <property type="entry name" value="N_methyl"/>
    <property type="match status" value="1"/>
</dbReference>
<organism evidence="2 3">
    <name type="scientific">Roseateles toxinivorans</name>
    <dbReference type="NCBI Taxonomy" id="270368"/>
    <lineage>
        <taxon>Bacteria</taxon>
        <taxon>Pseudomonadati</taxon>
        <taxon>Pseudomonadota</taxon>
        <taxon>Betaproteobacteria</taxon>
        <taxon>Burkholderiales</taxon>
        <taxon>Sphaerotilaceae</taxon>
        <taxon>Roseateles</taxon>
    </lineage>
</organism>
<dbReference type="Gene3D" id="3.30.700.10">
    <property type="entry name" value="Glycoprotein, Type 4 Pilin"/>
    <property type="match status" value="1"/>
</dbReference>
<dbReference type="InterPro" id="IPR045584">
    <property type="entry name" value="Pilin-like"/>
</dbReference>
<gene>
    <name evidence="2" type="ORF">DES47_1011050</name>
</gene>
<dbReference type="Proteomes" id="UP000295361">
    <property type="component" value="Unassembled WGS sequence"/>
</dbReference>
<keyword evidence="1" id="KW-1133">Transmembrane helix</keyword>
<sequence>MLKRAASLTSPPRSRAAGFTLIELIIVITILGALAVLALPRLVDTEMWRLRAFGDDMQSQLQALQRRALTQRRPIIATITPTGLSFAYVNGAAIAVLPCPATSSPCIAEPGTRSITFNHANSGSSLTSAAAALTITVSASGYTQAYRLEHETGLFYLLP</sequence>
<keyword evidence="3" id="KW-1185">Reference proteome</keyword>